<reference evidence="1 2" key="1">
    <citation type="submission" date="2021-06" db="EMBL/GenBank/DDBJ databases">
        <title>Caerostris extrusa draft genome.</title>
        <authorList>
            <person name="Kono N."/>
            <person name="Arakawa K."/>
        </authorList>
    </citation>
    <scope>NUCLEOTIDE SEQUENCE [LARGE SCALE GENOMIC DNA]</scope>
</reference>
<dbReference type="Proteomes" id="UP001054945">
    <property type="component" value="Unassembled WGS sequence"/>
</dbReference>
<gene>
    <name evidence="1" type="ORF">CEXT_126291</name>
</gene>
<evidence type="ECO:0000313" key="2">
    <source>
        <dbReference type="Proteomes" id="UP001054945"/>
    </source>
</evidence>
<organism evidence="1 2">
    <name type="scientific">Caerostris extrusa</name>
    <name type="common">Bark spider</name>
    <name type="synonym">Caerostris bankana</name>
    <dbReference type="NCBI Taxonomy" id="172846"/>
    <lineage>
        <taxon>Eukaryota</taxon>
        <taxon>Metazoa</taxon>
        <taxon>Ecdysozoa</taxon>
        <taxon>Arthropoda</taxon>
        <taxon>Chelicerata</taxon>
        <taxon>Arachnida</taxon>
        <taxon>Araneae</taxon>
        <taxon>Araneomorphae</taxon>
        <taxon>Entelegynae</taxon>
        <taxon>Araneoidea</taxon>
        <taxon>Araneidae</taxon>
        <taxon>Caerostris</taxon>
    </lineage>
</organism>
<dbReference type="AlphaFoldDB" id="A0AAV4XFK8"/>
<name>A0AAV4XFK8_CAEEX</name>
<keyword evidence="2" id="KW-1185">Reference proteome</keyword>
<comment type="caution">
    <text evidence="1">The sequence shown here is derived from an EMBL/GenBank/DDBJ whole genome shotgun (WGS) entry which is preliminary data.</text>
</comment>
<protein>
    <submittedName>
        <fullName evidence="1">Uncharacterized protein</fullName>
    </submittedName>
</protein>
<evidence type="ECO:0000313" key="1">
    <source>
        <dbReference type="EMBL" id="GIY93448.1"/>
    </source>
</evidence>
<proteinExistence type="predicted"/>
<dbReference type="EMBL" id="BPLR01017662">
    <property type="protein sequence ID" value="GIY93448.1"/>
    <property type="molecule type" value="Genomic_DNA"/>
</dbReference>
<sequence>MQEMGKVREQLWKQLLRVDDIRLSMAWGMEGWRRRAWRNFVLTCVHWDQTTPDQIHSDVPKKQRAITGQRWQTCPHEVSNGLVTRHDTWRVVEHLRPVDGAAKGVGPLSAPARTVHLR</sequence>
<accession>A0AAV4XFK8</accession>